<evidence type="ECO:0000259" key="6">
    <source>
        <dbReference type="PROSITE" id="PS51006"/>
    </source>
</evidence>
<dbReference type="Pfam" id="PF04389">
    <property type="entry name" value="Peptidase_M28"/>
    <property type="match status" value="1"/>
</dbReference>
<feature type="transmembrane region" description="Helical" evidence="5">
    <location>
        <begin position="118"/>
        <end position="142"/>
    </location>
</feature>
<dbReference type="AlphaFoldDB" id="A0A1F7YYT4"/>
<gene>
    <name evidence="7" type="ORF">A3D01_05420</name>
</gene>
<dbReference type="STRING" id="1802505.A3D01_05420"/>
<feature type="transmembrane region" description="Helical" evidence="5">
    <location>
        <begin position="85"/>
        <end position="106"/>
    </location>
</feature>
<dbReference type="SUPFAM" id="SSF53187">
    <property type="entry name" value="Zn-dependent exopeptidases"/>
    <property type="match status" value="1"/>
</dbReference>
<dbReference type="InterPro" id="IPR030374">
    <property type="entry name" value="PABS"/>
</dbReference>
<feature type="transmembrane region" description="Helical" evidence="5">
    <location>
        <begin position="222"/>
        <end position="240"/>
    </location>
</feature>
<evidence type="ECO:0000256" key="5">
    <source>
        <dbReference type="SAM" id="Phobius"/>
    </source>
</evidence>
<feature type="transmembrane region" description="Helical" evidence="5">
    <location>
        <begin position="190"/>
        <end position="210"/>
    </location>
</feature>
<accession>A0A1F7YYT4</accession>
<dbReference type="Proteomes" id="UP000177169">
    <property type="component" value="Unassembled WGS sequence"/>
</dbReference>
<evidence type="ECO:0000256" key="3">
    <source>
        <dbReference type="ARBA" id="ARBA00023115"/>
    </source>
</evidence>
<feature type="transmembrane region" description="Helical" evidence="5">
    <location>
        <begin position="163"/>
        <end position="184"/>
    </location>
</feature>
<feature type="active site" description="Proton acceptor" evidence="4">
    <location>
        <position position="384"/>
    </location>
</feature>
<feature type="transmembrane region" description="Helical" evidence="5">
    <location>
        <begin position="51"/>
        <end position="73"/>
    </location>
</feature>
<evidence type="ECO:0000256" key="1">
    <source>
        <dbReference type="ARBA" id="ARBA00007867"/>
    </source>
</evidence>
<feature type="domain" description="PABS" evidence="6">
    <location>
        <begin position="226"/>
        <end position="470"/>
    </location>
</feature>
<dbReference type="SUPFAM" id="SSF53335">
    <property type="entry name" value="S-adenosyl-L-methionine-dependent methyltransferases"/>
    <property type="match status" value="1"/>
</dbReference>
<comment type="caution">
    <text evidence="7">The sequence shown here is derived from an EMBL/GenBank/DDBJ whole genome shotgun (WGS) entry which is preliminary data.</text>
</comment>
<keyword evidence="5" id="KW-0472">Membrane</keyword>
<dbReference type="SUPFAM" id="SSF103473">
    <property type="entry name" value="MFS general substrate transporter"/>
    <property type="match status" value="1"/>
</dbReference>
<dbReference type="Gene3D" id="3.40.50.150">
    <property type="entry name" value="Vaccinia Virus protein VP39"/>
    <property type="match status" value="1"/>
</dbReference>
<dbReference type="Gene3D" id="3.40.630.10">
    <property type="entry name" value="Zn peptidases"/>
    <property type="match status" value="1"/>
</dbReference>
<keyword evidence="2 4" id="KW-0808">Transferase</keyword>
<dbReference type="EMBL" id="MGGR01000038">
    <property type="protein sequence ID" value="OGM31888.1"/>
    <property type="molecule type" value="Genomic_DNA"/>
</dbReference>
<protein>
    <recommendedName>
        <fullName evidence="6">PABS domain-containing protein</fullName>
    </recommendedName>
</protein>
<dbReference type="InterPro" id="IPR036259">
    <property type="entry name" value="MFS_trans_sf"/>
</dbReference>
<keyword evidence="5" id="KW-0812">Transmembrane</keyword>
<evidence type="ECO:0000313" key="8">
    <source>
        <dbReference type="Proteomes" id="UP000177169"/>
    </source>
</evidence>
<comment type="similarity">
    <text evidence="1">Belongs to the spermidine/spermine synthase family.</text>
</comment>
<dbReference type="InterPro" id="IPR029063">
    <property type="entry name" value="SAM-dependent_MTases_sf"/>
</dbReference>
<keyword evidence="5" id="KW-1133">Transmembrane helix</keyword>
<name>A0A1F7YYT4_9BACT</name>
<dbReference type="PANTHER" id="PTHR43317">
    <property type="entry name" value="THERMOSPERMINE SYNTHASE ACAULIS5"/>
    <property type="match status" value="1"/>
</dbReference>
<dbReference type="PANTHER" id="PTHR43317:SF1">
    <property type="entry name" value="THERMOSPERMINE SYNTHASE ACAULIS5"/>
    <property type="match status" value="1"/>
</dbReference>
<keyword evidence="3 4" id="KW-0620">Polyamine biosynthesis</keyword>
<evidence type="ECO:0000256" key="2">
    <source>
        <dbReference type="ARBA" id="ARBA00022679"/>
    </source>
</evidence>
<evidence type="ECO:0000313" key="7">
    <source>
        <dbReference type="EMBL" id="OGM31888.1"/>
    </source>
</evidence>
<organism evidence="7 8">
    <name type="scientific">Candidatus Woesebacteria bacterium RIFCSPHIGHO2_02_FULL_39_13</name>
    <dbReference type="NCBI Taxonomy" id="1802505"/>
    <lineage>
        <taxon>Bacteria</taxon>
        <taxon>Candidatus Woeseibacteriota</taxon>
    </lineage>
</organism>
<proteinExistence type="inferred from homology"/>
<dbReference type="PROSITE" id="PS51257">
    <property type="entry name" value="PROKAR_LIPOPROTEIN"/>
    <property type="match status" value="1"/>
</dbReference>
<evidence type="ECO:0000256" key="4">
    <source>
        <dbReference type="PROSITE-ProRule" id="PRU00354"/>
    </source>
</evidence>
<feature type="transmembrane region" description="Helical" evidence="5">
    <location>
        <begin position="21"/>
        <end position="45"/>
    </location>
</feature>
<dbReference type="GO" id="GO:0010487">
    <property type="term" value="F:thermospermine synthase activity"/>
    <property type="evidence" value="ECO:0007669"/>
    <property type="project" value="TreeGrafter"/>
</dbReference>
<sequence>MAKHKATKIENRLVRLLKEKILLFVVFITGACVLVIEIVATRILAPFFGNTIYSVSSIIGVVLAALSFGYYFGGHYADKFPFAKNFYKIIWLGGLATLFLELLTSLVLPKVAYFLPPIYGPLIASIFLFLLPSFLLGMLSPFAIKLQEVRFPKYGVGKLSGEIFFASTLGSIIGSIATGFYLIPRFGINTIVNAVGITLIIIGFTGWFTSEVKKNNNYKIRSLPFSLFISLLVISTVLSLPKFSSSKILYSKDGIYEKIVVYDTFLKGRPARLLAQDAGLSSGIYLDSKELAFDYTKYYVLYKVFGVDVKKALFIGAGAYTTPTALIRELPHVEADVVEIEPSLYNISKKYFSTVEDKRLVNIVKDGRRYLFDTDKNYDLIFADAYSTIYSIPVHMTTEEFFQLAYSKLNDNGIILANIIGDLGRGNRSLIFSEIKTFKEVFPHSYFFAVEDPGLTSPQNIIFVGYKGSNEVDFGSKNIKANKDEIIANLDSKLIDLKRFNLSNYSILTDNYSPIETLAAQVLKSNYQDRTSGIDSGQVFNLISQMVGYGSRYLGSKAHTKVTEMLAGEMKVLSDEVIAQRWNFKGRGDEYQLVNIIGRINPDAKKRVILATHYDSKKFAILDRENSDKPVPGANDSASGVALLLEIARFIGLNRKNFDLGYDFVFFDGEEGDPNGTTSEWKPLGSNFFSDNIKSLYPDKLPEVAMVADMVCDKNFNIYMEKYSEAIGNPYASKFFDLAAKLYPQNFSKTVNVSIKDDHIPLAKAGIPAFLLIDFDYPYFHTTQDTLDKCSEESLGKLGNSILEFLKTLN</sequence>
<dbReference type="Pfam" id="PF01564">
    <property type="entry name" value="Spermine_synth"/>
    <property type="match status" value="1"/>
</dbReference>
<reference evidence="7 8" key="1">
    <citation type="journal article" date="2016" name="Nat. Commun.">
        <title>Thousands of microbial genomes shed light on interconnected biogeochemical processes in an aquifer system.</title>
        <authorList>
            <person name="Anantharaman K."/>
            <person name="Brown C.T."/>
            <person name="Hug L.A."/>
            <person name="Sharon I."/>
            <person name="Castelle C.J."/>
            <person name="Probst A.J."/>
            <person name="Thomas B.C."/>
            <person name="Singh A."/>
            <person name="Wilkins M.J."/>
            <person name="Karaoz U."/>
            <person name="Brodie E.L."/>
            <person name="Williams K.H."/>
            <person name="Hubbard S.S."/>
            <person name="Banfield J.F."/>
        </authorList>
    </citation>
    <scope>NUCLEOTIDE SEQUENCE [LARGE SCALE GENOMIC DNA]</scope>
</reference>
<dbReference type="InterPro" id="IPR007484">
    <property type="entry name" value="Peptidase_M28"/>
</dbReference>
<dbReference type="GO" id="GO:0006596">
    <property type="term" value="P:polyamine biosynthetic process"/>
    <property type="evidence" value="ECO:0007669"/>
    <property type="project" value="UniProtKB-UniRule"/>
</dbReference>
<dbReference type="PROSITE" id="PS51006">
    <property type="entry name" value="PABS_2"/>
    <property type="match status" value="1"/>
</dbReference>
<dbReference type="NCBIfam" id="NF037959">
    <property type="entry name" value="MFS_SpdSyn"/>
    <property type="match status" value="1"/>
</dbReference>